<dbReference type="GO" id="GO:0032040">
    <property type="term" value="C:small-subunit processome"/>
    <property type="evidence" value="ECO:0007669"/>
    <property type="project" value="InterPro"/>
</dbReference>
<gene>
    <name evidence="4" type="ORF">JVT61DRAFT_5749</name>
</gene>
<name>A0A8I2YXK9_9AGAM</name>
<keyword evidence="5" id="KW-1185">Reference proteome</keyword>
<dbReference type="InterPro" id="IPR006984">
    <property type="entry name" value="Fcf1/UTP23"/>
</dbReference>
<feature type="compositionally biased region" description="Basic residues" evidence="2">
    <location>
        <begin position="148"/>
        <end position="158"/>
    </location>
</feature>
<feature type="domain" description="UTP23 sensor motif region" evidence="3">
    <location>
        <begin position="99"/>
        <end position="115"/>
    </location>
</feature>
<dbReference type="InterPro" id="IPR057776">
    <property type="entry name" value="UTP23_sensor"/>
</dbReference>
<feature type="region of interest" description="Disordered" evidence="2">
    <location>
        <begin position="77"/>
        <end position="158"/>
    </location>
</feature>
<dbReference type="AlphaFoldDB" id="A0A8I2YXK9"/>
<evidence type="ECO:0000256" key="2">
    <source>
        <dbReference type="SAM" id="MobiDB-lite"/>
    </source>
</evidence>
<dbReference type="PANTHER" id="PTHR12416">
    <property type="entry name" value="RRNA-PROCESSING PROTEIN UTP23 HOMOLOG"/>
    <property type="match status" value="1"/>
</dbReference>
<keyword evidence="1" id="KW-0539">Nucleus</keyword>
<dbReference type="Pfam" id="PF24779">
    <property type="entry name" value="UTP23_sensor"/>
    <property type="match status" value="1"/>
</dbReference>
<comment type="caution">
    <text evidence="4">The sequence shown here is derived from an EMBL/GenBank/DDBJ whole genome shotgun (WGS) entry which is preliminary data.</text>
</comment>
<sequence>MALSSLVDTSIFDASAGESNKHRYVVATQSRALRVMLRLIPAVPIVHRNRAVMILEPPSDATLDTKQQACRALGPERAFQPSAAELANIGVDNPPERPRRRQGPKGPNPLSVKKKATSQPRQRSAPPDTSQKRKRTDVDEDVTSPTAQKRKRRRKHGR</sequence>
<evidence type="ECO:0000256" key="1">
    <source>
        <dbReference type="ARBA" id="ARBA00023242"/>
    </source>
</evidence>
<dbReference type="Proteomes" id="UP000683000">
    <property type="component" value="Unassembled WGS sequence"/>
</dbReference>
<accession>A0A8I2YXK9</accession>
<dbReference type="Gene3D" id="3.40.50.1010">
    <property type="entry name" value="5'-nuclease"/>
    <property type="match status" value="1"/>
</dbReference>
<evidence type="ECO:0000259" key="3">
    <source>
        <dbReference type="Pfam" id="PF24779"/>
    </source>
</evidence>
<dbReference type="OrthoDB" id="25675at2759"/>
<protein>
    <recommendedName>
        <fullName evidence="3">UTP23 sensor motif region domain-containing protein</fullName>
    </recommendedName>
</protein>
<dbReference type="EMBL" id="JAGFBS010000002">
    <property type="protein sequence ID" value="KAG6381339.1"/>
    <property type="molecule type" value="Genomic_DNA"/>
</dbReference>
<proteinExistence type="predicted"/>
<reference evidence="4" key="1">
    <citation type="submission" date="2021-03" db="EMBL/GenBank/DDBJ databases">
        <title>Evolutionary innovations through gain and loss of genes in the ectomycorrhizal Boletales.</title>
        <authorList>
            <person name="Wu G."/>
            <person name="Miyauchi S."/>
            <person name="Morin E."/>
            <person name="Yang Z.-L."/>
            <person name="Xu J."/>
            <person name="Martin F.M."/>
        </authorList>
    </citation>
    <scope>NUCLEOTIDE SEQUENCE</scope>
    <source>
        <strain evidence="4">BR01</strain>
    </source>
</reference>
<evidence type="ECO:0000313" key="5">
    <source>
        <dbReference type="Proteomes" id="UP000683000"/>
    </source>
</evidence>
<dbReference type="Pfam" id="PF04900">
    <property type="entry name" value="Fcf1"/>
    <property type="match status" value="1"/>
</dbReference>
<organism evidence="4 5">
    <name type="scientific">Boletus reticuloceps</name>
    <dbReference type="NCBI Taxonomy" id="495285"/>
    <lineage>
        <taxon>Eukaryota</taxon>
        <taxon>Fungi</taxon>
        <taxon>Dikarya</taxon>
        <taxon>Basidiomycota</taxon>
        <taxon>Agaricomycotina</taxon>
        <taxon>Agaricomycetes</taxon>
        <taxon>Agaricomycetidae</taxon>
        <taxon>Boletales</taxon>
        <taxon>Boletineae</taxon>
        <taxon>Boletaceae</taxon>
        <taxon>Boletoideae</taxon>
        <taxon>Boletus</taxon>
    </lineage>
</organism>
<evidence type="ECO:0000313" key="4">
    <source>
        <dbReference type="EMBL" id="KAG6381339.1"/>
    </source>
</evidence>